<dbReference type="STRING" id="1300341.I595_1588"/>
<sequence length="65" mass="6941">MNKTFTLILIVVALALAGYNVTLLNVEAILEGDSLIACIGILASLCAVVLLLIYHTSKRIADKIN</sequence>
<feature type="transmembrane region" description="Helical" evidence="1">
    <location>
        <begin position="34"/>
        <end position="54"/>
    </location>
</feature>
<evidence type="ECO:0000313" key="2">
    <source>
        <dbReference type="EMBL" id="KPM31940.1"/>
    </source>
</evidence>
<comment type="caution">
    <text evidence="2">The sequence shown here is derived from an EMBL/GenBank/DDBJ whole genome shotgun (WGS) entry which is preliminary data.</text>
</comment>
<evidence type="ECO:0000313" key="3">
    <source>
        <dbReference type="Proteomes" id="UP000050280"/>
    </source>
</evidence>
<proteinExistence type="predicted"/>
<accession>A0A0N8H3Z4</accession>
<keyword evidence="3" id="KW-1185">Reference proteome</keyword>
<dbReference type="EMBL" id="LDJX01000003">
    <property type="protein sequence ID" value="KPM31940.1"/>
    <property type="molecule type" value="Genomic_DNA"/>
</dbReference>
<keyword evidence="1" id="KW-0812">Transmembrane</keyword>
<protein>
    <submittedName>
        <fullName evidence="2">Uncharacterized protein</fullName>
    </submittedName>
</protein>
<dbReference type="OrthoDB" id="1453319at2"/>
<evidence type="ECO:0000256" key="1">
    <source>
        <dbReference type="SAM" id="Phobius"/>
    </source>
</evidence>
<keyword evidence="1" id="KW-1133">Transmembrane helix</keyword>
<keyword evidence="1" id="KW-0472">Membrane</keyword>
<organism evidence="2 3">
    <name type="scientific">Croceitalea dokdonensis DOKDO 023</name>
    <dbReference type="NCBI Taxonomy" id="1300341"/>
    <lineage>
        <taxon>Bacteria</taxon>
        <taxon>Pseudomonadati</taxon>
        <taxon>Bacteroidota</taxon>
        <taxon>Flavobacteriia</taxon>
        <taxon>Flavobacteriales</taxon>
        <taxon>Flavobacteriaceae</taxon>
        <taxon>Croceitalea</taxon>
    </lineage>
</organism>
<dbReference type="Proteomes" id="UP000050280">
    <property type="component" value="Unassembled WGS sequence"/>
</dbReference>
<gene>
    <name evidence="2" type="ORF">I595_1588</name>
</gene>
<dbReference type="AlphaFoldDB" id="A0A0N8H3Z4"/>
<reference evidence="2 3" key="1">
    <citation type="submission" date="2015-09" db="EMBL/GenBank/DDBJ databases">
        <title>Genome sequence of the marine flavobacterium Croceitalea dokdonensis DOKDO 023 that contains proton- and sodium-pumping rhodopsins.</title>
        <authorList>
            <person name="Kwon S.-K."/>
            <person name="Lee H.K."/>
            <person name="Kwak M.-J."/>
            <person name="Kim J.F."/>
        </authorList>
    </citation>
    <scope>NUCLEOTIDE SEQUENCE [LARGE SCALE GENOMIC DNA]</scope>
    <source>
        <strain evidence="2 3">DOKDO 023</strain>
    </source>
</reference>
<name>A0A0N8H3Z4_9FLAO</name>
<dbReference type="RefSeq" id="WP_054558772.1">
    <property type="nucleotide sequence ID" value="NZ_LDJX01000003.1"/>
</dbReference>